<keyword evidence="2" id="KW-1185">Reference proteome</keyword>
<accession>A0ACA9QLJ9</accession>
<organism evidence="1 2">
    <name type="scientific">Racocetra persica</name>
    <dbReference type="NCBI Taxonomy" id="160502"/>
    <lineage>
        <taxon>Eukaryota</taxon>
        <taxon>Fungi</taxon>
        <taxon>Fungi incertae sedis</taxon>
        <taxon>Mucoromycota</taxon>
        <taxon>Glomeromycotina</taxon>
        <taxon>Glomeromycetes</taxon>
        <taxon>Diversisporales</taxon>
        <taxon>Gigasporaceae</taxon>
        <taxon>Racocetra</taxon>
    </lineage>
</organism>
<evidence type="ECO:0000313" key="1">
    <source>
        <dbReference type="EMBL" id="CAG8755990.1"/>
    </source>
</evidence>
<reference evidence="1" key="1">
    <citation type="submission" date="2021-06" db="EMBL/GenBank/DDBJ databases">
        <authorList>
            <person name="Kallberg Y."/>
            <person name="Tangrot J."/>
            <person name="Rosling A."/>
        </authorList>
    </citation>
    <scope>NUCLEOTIDE SEQUENCE</scope>
    <source>
        <strain evidence="1">MA461A</strain>
    </source>
</reference>
<comment type="caution">
    <text evidence="1">The sequence shown here is derived from an EMBL/GenBank/DDBJ whole genome shotgun (WGS) entry which is preliminary data.</text>
</comment>
<dbReference type="EMBL" id="CAJVQC010034270">
    <property type="protein sequence ID" value="CAG8755990.1"/>
    <property type="molecule type" value="Genomic_DNA"/>
</dbReference>
<sequence length="184" mass="20585">RFEITQGLGIKNSSELSQVGYDLFGKGIGKSVFGQRLSQFASSSLIVLAKPSRGPVFPRGLDQNHRSEHSHTSVNQNINLTCQHLNSFAWLFPVESGNYPHANFHQPTPQFPEITNQNRLLFFLVEIDETYLGVLVMEERGGNAIAQVASDVKQKTLEPIIRANIKEGANVFTDEWRAYNNLGK</sequence>
<dbReference type="Proteomes" id="UP000789920">
    <property type="component" value="Unassembled WGS sequence"/>
</dbReference>
<proteinExistence type="predicted"/>
<protein>
    <submittedName>
        <fullName evidence="1">12612_t:CDS:1</fullName>
    </submittedName>
</protein>
<name>A0ACA9QLJ9_9GLOM</name>
<gene>
    <name evidence="1" type="ORF">RPERSI_LOCUS14685</name>
</gene>
<feature type="non-terminal residue" evidence="1">
    <location>
        <position position="1"/>
    </location>
</feature>
<evidence type="ECO:0000313" key="2">
    <source>
        <dbReference type="Proteomes" id="UP000789920"/>
    </source>
</evidence>